<dbReference type="EMBL" id="CM047900">
    <property type="protein sequence ID" value="KAJ0098735.1"/>
    <property type="molecule type" value="Genomic_DNA"/>
</dbReference>
<keyword evidence="2" id="KW-1185">Reference proteome</keyword>
<organism evidence="1 2">
    <name type="scientific">Pistacia atlantica</name>
    <dbReference type="NCBI Taxonomy" id="434234"/>
    <lineage>
        <taxon>Eukaryota</taxon>
        <taxon>Viridiplantae</taxon>
        <taxon>Streptophyta</taxon>
        <taxon>Embryophyta</taxon>
        <taxon>Tracheophyta</taxon>
        <taxon>Spermatophyta</taxon>
        <taxon>Magnoliopsida</taxon>
        <taxon>eudicotyledons</taxon>
        <taxon>Gunneridae</taxon>
        <taxon>Pentapetalae</taxon>
        <taxon>rosids</taxon>
        <taxon>malvids</taxon>
        <taxon>Sapindales</taxon>
        <taxon>Anacardiaceae</taxon>
        <taxon>Pistacia</taxon>
    </lineage>
</organism>
<sequence length="371" mass="39779">MANSNGKRSVLLLCGDYMEDYEAMVPFQALLAYGVSVHAVCPGKKAGDVCRTAVLGSSGKKTCAEPRGHNFALNATFDEIEFSAYDGLVIPGGRAPEYLAMNESVIDLVRKFSNSGKPIASICHGQLILAAAGIIKGRKCTAYPTLKPTLIDAGASWVEPETLAACVVDGNIITGATYEGHPEYIRLFDFMEDYEITVPFQSLQVLECHVDAVCPKKKAGDKCPTAIHEFEGDQTYSEKLGHNFTLTANFEGVNASNYDALVIPGGQAPEYLALNETVLALVKEFMESNKPVASICHGQQILAAAGVLKGKKCTAYPSVKLNVVLAGATWLEPDPIDHCFTDGNLVTGAAWPGHPEFISRLMGLLGIQIVF</sequence>
<comment type="caution">
    <text evidence="1">The sequence shown here is derived from an EMBL/GenBank/DDBJ whole genome shotgun (WGS) entry which is preliminary data.</text>
</comment>
<dbReference type="Proteomes" id="UP001164250">
    <property type="component" value="Chromosome 4"/>
</dbReference>
<gene>
    <name evidence="1" type="ORF">Patl1_20966</name>
</gene>
<protein>
    <submittedName>
        <fullName evidence="1">Uncharacterized protein</fullName>
    </submittedName>
</protein>
<reference evidence="2" key="1">
    <citation type="journal article" date="2023" name="G3 (Bethesda)">
        <title>Genome assembly and association tests identify interacting loci associated with vigor, precocity, and sex in interspecific pistachio rootstocks.</title>
        <authorList>
            <person name="Palmer W."/>
            <person name="Jacygrad E."/>
            <person name="Sagayaradj S."/>
            <person name="Cavanaugh K."/>
            <person name="Han R."/>
            <person name="Bertier L."/>
            <person name="Beede B."/>
            <person name="Kafkas S."/>
            <person name="Golino D."/>
            <person name="Preece J."/>
            <person name="Michelmore R."/>
        </authorList>
    </citation>
    <scope>NUCLEOTIDE SEQUENCE [LARGE SCALE GENOMIC DNA]</scope>
</reference>
<evidence type="ECO:0000313" key="1">
    <source>
        <dbReference type="EMBL" id="KAJ0098735.1"/>
    </source>
</evidence>
<accession>A0ACC1BIK6</accession>
<evidence type="ECO:0000313" key="2">
    <source>
        <dbReference type="Proteomes" id="UP001164250"/>
    </source>
</evidence>
<proteinExistence type="predicted"/>
<name>A0ACC1BIK6_9ROSI</name>